<evidence type="ECO:0000256" key="3">
    <source>
        <dbReference type="SAM" id="Phobius"/>
    </source>
</evidence>
<reference evidence="5 6" key="1">
    <citation type="submission" date="2024-03" db="EMBL/GenBank/DDBJ databases">
        <title>Adaptation during the transition from Ophiocordyceps entomopathogen to insect associate is accompanied by gene loss and intensified selection.</title>
        <authorList>
            <person name="Ward C.M."/>
            <person name="Onetto C.A."/>
            <person name="Borneman A.R."/>
        </authorList>
    </citation>
    <scope>NUCLEOTIDE SEQUENCE [LARGE SCALE GENOMIC DNA]</scope>
    <source>
        <strain evidence="5">AWRI1</strain>
        <tissue evidence="5">Single Adult Female</tissue>
    </source>
</reference>
<sequence>MYEEDFVPNRRRFVFGFHLKLFSSYVLLCLLWCNCNFVGAKADGSNGDNNVHVSKISGQPIIGRAIAAETTTLLKCPKSCTCTSTTIDCSNRGFQSMPRNLPTNVERL</sequence>
<keyword evidence="3" id="KW-1133">Transmembrane helix</keyword>
<dbReference type="Proteomes" id="UP001367676">
    <property type="component" value="Unassembled WGS sequence"/>
</dbReference>
<keyword evidence="1" id="KW-0433">Leucine-rich repeat</keyword>
<dbReference type="Gene3D" id="3.80.10.10">
    <property type="entry name" value="Ribonuclease Inhibitor"/>
    <property type="match status" value="1"/>
</dbReference>
<feature type="transmembrane region" description="Helical" evidence="3">
    <location>
        <begin position="12"/>
        <end position="33"/>
    </location>
</feature>
<organism evidence="5 6">
    <name type="scientific">Parthenolecanium corni</name>
    <dbReference type="NCBI Taxonomy" id="536013"/>
    <lineage>
        <taxon>Eukaryota</taxon>
        <taxon>Metazoa</taxon>
        <taxon>Ecdysozoa</taxon>
        <taxon>Arthropoda</taxon>
        <taxon>Hexapoda</taxon>
        <taxon>Insecta</taxon>
        <taxon>Pterygota</taxon>
        <taxon>Neoptera</taxon>
        <taxon>Paraneoptera</taxon>
        <taxon>Hemiptera</taxon>
        <taxon>Sternorrhyncha</taxon>
        <taxon>Coccoidea</taxon>
        <taxon>Coccidae</taxon>
        <taxon>Parthenolecanium</taxon>
    </lineage>
</organism>
<feature type="domain" description="LRRNT" evidence="4">
    <location>
        <begin position="75"/>
        <end position="107"/>
    </location>
</feature>
<dbReference type="SMART" id="SM00013">
    <property type="entry name" value="LRRNT"/>
    <property type="match status" value="1"/>
</dbReference>
<evidence type="ECO:0000256" key="1">
    <source>
        <dbReference type="ARBA" id="ARBA00022614"/>
    </source>
</evidence>
<keyword evidence="2" id="KW-0732">Signal</keyword>
<dbReference type="EMBL" id="JBBCAQ010000038">
    <property type="protein sequence ID" value="KAK7571950.1"/>
    <property type="molecule type" value="Genomic_DNA"/>
</dbReference>
<comment type="caution">
    <text evidence="5">The sequence shown here is derived from an EMBL/GenBank/DDBJ whole genome shotgun (WGS) entry which is preliminary data.</text>
</comment>
<evidence type="ECO:0000256" key="2">
    <source>
        <dbReference type="ARBA" id="ARBA00022729"/>
    </source>
</evidence>
<keyword evidence="3" id="KW-0472">Membrane</keyword>
<keyword evidence="3" id="KW-0812">Transmembrane</keyword>
<name>A0AAN9XXH4_9HEMI</name>
<accession>A0AAN9XXH4</accession>
<dbReference type="InterPro" id="IPR032675">
    <property type="entry name" value="LRR_dom_sf"/>
</dbReference>
<dbReference type="AlphaFoldDB" id="A0AAN9XXH4"/>
<gene>
    <name evidence="5" type="ORF">V9T40_014422</name>
</gene>
<keyword evidence="6" id="KW-1185">Reference proteome</keyword>
<protein>
    <recommendedName>
        <fullName evidence="4">LRRNT domain-containing protein</fullName>
    </recommendedName>
</protein>
<proteinExistence type="predicted"/>
<dbReference type="InterPro" id="IPR000372">
    <property type="entry name" value="LRRNT"/>
</dbReference>
<evidence type="ECO:0000259" key="4">
    <source>
        <dbReference type="SMART" id="SM00013"/>
    </source>
</evidence>
<evidence type="ECO:0000313" key="5">
    <source>
        <dbReference type="EMBL" id="KAK7571950.1"/>
    </source>
</evidence>
<evidence type="ECO:0000313" key="6">
    <source>
        <dbReference type="Proteomes" id="UP001367676"/>
    </source>
</evidence>
<dbReference type="Pfam" id="PF01462">
    <property type="entry name" value="LRRNT"/>
    <property type="match status" value="1"/>
</dbReference>